<protein>
    <submittedName>
        <fullName evidence="1">Uncharacterized protein</fullName>
    </submittedName>
</protein>
<reference evidence="1 2" key="1">
    <citation type="submission" date="2017-12" db="EMBL/GenBank/DDBJ databases">
        <title>Integrating genomic resources of turbot (Scophthalmus maximus) in depth evaluation of genetic and physical mapping variation across individuals.</title>
        <authorList>
            <person name="Martinez P."/>
        </authorList>
    </citation>
    <scope>NUCLEOTIDE SEQUENCE [LARGE SCALE GENOMIC DNA]</scope>
</reference>
<gene>
    <name evidence="1" type="ORF">SMAX5B_016207</name>
</gene>
<keyword evidence="2" id="KW-1185">Reference proteome</keyword>
<name>A0A2U9BLC0_SCOMX</name>
<dbReference type="AlphaFoldDB" id="A0A2U9BLC0"/>
<evidence type="ECO:0000313" key="2">
    <source>
        <dbReference type="Proteomes" id="UP000246464"/>
    </source>
</evidence>
<dbReference type="EMBL" id="CP026249">
    <property type="protein sequence ID" value="AWP04875.1"/>
    <property type="molecule type" value="Genomic_DNA"/>
</dbReference>
<accession>A0A2U9BLC0</accession>
<sequence length="82" mass="8796">MRGHSCFSVDMLLMRCISERTFSRESHPSICPSKSTLSPCAGFPPGGTARLSAVSSVNFLPPCCGSFSDFPVIISSHQIPAY</sequence>
<dbReference type="Proteomes" id="UP000246464">
    <property type="component" value="Chromosome 7"/>
</dbReference>
<proteinExistence type="predicted"/>
<evidence type="ECO:0000313" key="1">
    <source>
        <dbReference type="EMBL" id="AWP04875.1"/>
    </source>
</evidence>
<organism evidence="1 2">
    <name type="scientific">Scophthalmus maximus</name>
    <name type="common">Turbot</name>
    <name type="synonym">Psetta maxima</name>
    <dbReference type="NCBI Taxonomy" id="52904"/>
    <lineage>
        <taxon>Eukaryota</taxon>
        <taxon>Metazoa</taxon>
        <taxon>Chordata</taxon>
        <taxon>Craniata</taxon>
        <taxon>Vertebrata</taxon>
        <taxon>Euteleostomi</taxon>
        <taxon>Actinopterygii</taxon>
        <taxon>Neopterygii</taxon>
        <taxon>Teleostei</taxon>
        <taxon>Neoteleostei</taxon>
        <taxon>Acanthomorphata</taxon>
        <taxon>Carangaria</taxon>
        <taxon>Pleuronectiformes</taxon>
        <taxon>Pleuronectoidei</taxon>
        <taxon>Scophthalmidae</taxon>
        <taxon>Scophthalmus</taxon>
    </lineage>
</organism>